<dbReference type="KEGG" id="pbap:Pla133_42890"/>
<dbReference type="RefSeq" id="WP_145068830.1">
    <property type="nucleotide sequence ID" value="NZ_CP036287.1"/>
</dbReference>
<dbReference type="AlphaFoldDB" id="A0A518BQC1"/>
<name>A0A518BQC1_9BACT</name>
<dbReference type="Proteomes" id="UP000316921">
    <property type="component" value="Chromosome"/>
</dbReference>
<keyword evidence="2" id="KW-1185">Reference proteome</keyword>
<proteinExistence type="predicted"/>
<accession>A0A518BQC1</accession>
<gene>
    <name evidence="1" type="ORF">Pla133_42890</name>
</gene>
<reference evidence="1 2" key="1">
    <citation type="submission" date="2019-02" db="EMBL/GenBank/DDBJ databases">
        <title>Deep-cultivation of Planctomycetes and their phenomic and genomic characterization uncovers novel biology.</title>
        <authorList>
            <person name="Wiegand S."/>
            <person name="Jogler M."/>
            <person name="Boedeker C."/>
            <person name="Pinto D."/>
            <person name="Vollmers J."/>
            <person name="Rivas-Marin E."/>
            <person name="Kohn T."/>
            <person name="Peeters S.H."/>
            <person name="Heuer A."/>
            <person name="Rast P."/>
            <person name="Oberbeckmann S."/>
            <person name="Bunk B."/>
            <person name="Jeske O."/>
            <person name="Meyerdierks A."/>
            <person name="Storesund J.E."/>
            <person name="Kallscheuer N."/>
            <person name="Luecker S."/>
            <person name="Lage O.M."/>
            <person name="Pohl T."/>
            <person name="Merkel B.J."/>
            <person name="Hornburger P."/>
            <person name="Mueller R.-W."/>
            <person name="Bruemmer F."/>
            <person name="Labrenz M."/>
            <person name="Spormann A.M."/>
            <person name="Op den Camp H."/>
            <person name="Overmann J."/>
            <person name="Amann R."/>
            <person name="Jetten M.S.M."/>
            <person name="Mascher T."/>
            <person name="Medema M.H."/>
            <person name="Devos D.P."/>
            <person name="Kaster A.-K."/>
            <person name="Ovreas L."/>
            <person name="Rohde M."/>
            <person name="Galperin M.Y."/>
            <person name="Jogler C."/>
        </authorList>
    </citation>
    <scope>NUCLEOTIDE SEQUENCE [LARGE SCALE GENOMIC DNA]</scope>
    <source>
        <strain evidence="1 2">Pla133</strain>
    </source>
</reference>
<dbReference type="EMBL" id="CP036287">
    <property type="protein sequence ID" value="QDU69172.1"/>
    <property type="molecule type" value="Genomic_DNA"/>
</dbReference>
<organism evidence="1 2">
    <name type="scientific">Engelhardtia mirabilis</name>
    <dbReference type="NCBI Taxonomy" id="2528011"/>
    <lineage>
        <taxon>Bacteria</taxon>
        <taxon>Pseudomonadati</taxon>
        <taxon>Planctomycetota</taxon>
        <taxon>Planctomycetia</taxon>
        <taxon>Planctomycetia incertae sedis</taxon>
        <taxon>Engelhardtia</taxon>
    </lineage>
</organism>
<sequence>MVLGIFIVASLSAQSHSADVDVDSARFVSRDLEVTRIAAGEVAPGHKAGRLIFDFAFESSELDAASASYSLPQFNYAFRFTSVGGAAVRPPGSEGDWWLESEGTPGISPKRFSVTTGGGDATVELPIRYPIGDRVRLPSLPSGIVRCEVAVSLTGSVAISEAGTLVGVDQVHSLDFSVEYPEAWLEIPDGGVPVAGVSTGLLMVREPSPTSRSFTINLSQSGIVDLLDSAGDPMIGGVEVEPNLIGASLDLYGLAPGEVMAEVRSGDGTALSIVTVDVSTEMLGASEISSAGEPAGVAGHLPASASSGSGSIHLHEGSVDEGLYRKCKKAVIGSKGTFHRVCGECGLNPQIPDHCDPADVVFFTQAAACVYGPLSYCSKVSNQVQPAPTYGVHEEYEETTNGCWWVKVNGSGAIAGVASIGADGAVQLSKYCCILKEKPETEWLTVSIEQCKTTSVSLF</sequence>
<evidence type="ECO:0000313" key="1">
    <source>
        <dbReference type="EMBL" id="QDU69172.1"/>
    </source>
</evidence>
<protein>
    <submittedName>
        <fullName evidence="1">Uncharacterized protein</fullName>
    </submittedName>
</protein>
<evidence type="ECO:0000313" key="2">
    <source>
        <dbReference type="Proteomes" id="UP000316921"/>
    </source>
</evidence>